<dbReference type="Proteomes" id="UP001235712">
    <property type="component" value="Unassembled WGS sequence"/>
</dbReference>
<gene>
    <name evidence="2" type="ORF">J2S57_001851</name>
</gene>
<name>A0ABT9P097_9ACTN</name>
<feature type="region of interest" description="Disordered" evidence="1">
    <location>
        <begin position="194"/>
        <end position="295"/>
    </location>
</feature>
<dbReference type="RefSeq" id="WP_307240568.1">
    <property type="nucleotide sequence ID" value="NZ_JAUSQZ010000001.1"/>
</dbReference>
<keyword evidence="3" id="KW-1185">Reference proteome</keyword>
<dbReference type="EMBL" id="JAUSQZ010000001">
    <property type="protein sequence ID" value="MDP9826102.1"/>
    <property type="molecule type" value="Genomic_DNA"/>
</dbReference>
<reference evidence="2 3" key="1">
    <citation type="submission" date="2023-07" db="EMBL/GenBank/DDBJ databases">
        <title>Sequencing the genomes of 1000 actinobacteria strains.</title>
        <authorList>
            <person name="Klenk H.-P."/>
        </authorList>
    </citation>
    <scope>NUCLEOTIDE SEQUENCE [LARGE SCALE GENOMIC DNA]</scope>
    <source>
        <strain evidence="2 3">DSM 44388</strain>
    </source>
</reference>
<evidence type="ECO:0000256" key="1">
    <source>
        <dbReference type="SAM" id="MobiDB-lite"/>
    </source>
</evidence>
<accession>A0ABT9P097</accession>
<organism evidence="2 3">
    <name type="scientific">Kineosporia succinea</name>
    <dbReference type="NCBI Taxonomy" id="84632"/>
    <lineage>
        <taxon>Bacteria</taxon>
        <taxon>Bacillati</taxon>
        <taxon>Actinomycetota</taxon>
        <taxon>Actinomycetes</taxon>
        <taxon>Kineosporiales</taxon>
        <taxon>Kineosporiaceae</taxon>
        <taxon>Kineosporia</taxon>
    </lineage>
</organism>
<evidence type="ECO:0000313" key="3">
    <source>
        <dbReference type="Proteomes" id="UP001235712"/>
    </source>
</evidence>
<evidence type="ECO:0008006" key="4">
    <source>
        <dbReference type="Google" id="ProtNLM"/>
    </source>
</evidence>
<comment type="caution">
    <text evidence="2">The sequence shown here is derived from an EMBL/GenBank/DDBJ whole genome shotgun (WGS) entry which is preliminary data.</text>
</comment>
<proteinExistence type="predicted"/>
<protein>
    <recommendedName>
        <fullName evidence="4">DUF4388 domain-containing protein</fullName>
    </recommendedName>
</protein>
<feature type="compositionally biased region" description="Low complexity" evidence="1">
    <location>
        <begin position="253"/>
        <end position="268"/>
    </location>
</feature>
<sequence>MTVQETEHPAADVLRVLAISRSSGALEVRGVPGGAFFLHEGEVTYAETAGVPPVPETVETDPALPSMIRSTIVEAGVEMLSAPRVENDRPLFRPGRRHWTGLRHRFAVEQLLAEITDLLAHFTRLGVTPDDEVRLSWLPRGRTVVIDSQQWALTSRLTSAQSPRTLARRSGIPLTATLTSIAAMIASGVAKLVQADPNPTTPTAPPAPQTRPQAPDTGPLETDRAVSASTILTASKPIGPPPEQLPRRRPRTPDATPGLGADPAGSTTTPPPPPAPEASAPPRPVASPGELDPDSRVAIALRVLEGLKRL</sequence>
<feature type="compositionally biased region" description="Pro residues" evidence="1">
    <location>
        <begin position="199"/>
        <end position="209"/>
    </location>
</feature>
<feature type="compositionally biased region" description="Pro residues" evidence="1">
    <location>
        <begin position="269"/>
        <end position="285"/>
    </location>
</feature>
<evidence type="ECO:0000313" key="2">
    <source>
        <dbReference type="EMBL" id="MDP9826102.1"/>
    </source>
</evidence>